<name>A0A939B420_9BACT</name>
<evidence type="ECO:0000256" key="6">
    <source>
        <dbReference type="SAM" id="Phobius"/>
    </source>
</evidence>
<proteinExistence type="predicted"/>
<dbReference type="Proteomes" id="UP000764045">
    <property type="component" value="Unassembled WGS sequence"/>
</dbReference>
<dbReference type="InterPro" id="IPR007452">
    <property type="entry name" value="TamB_C"/>
</dbReference>
<organism evidence="8 9">
    <name type="scientific">Marseilla massiliensis</name>
    <dbReference type="NCBI Taxonomy" id="1841864"/>
    <lineage>
        <taxon>Bacteria</taxon>
        <taxon>Pseudomonadati</taxon>
        <taxon>Bacteroidota</taxon>
        <taxon>Bacteroidia</taxon>
        <taxon>Bacteroidales</taxon>
        <taxon>Prevotellaceae</taxon>
        <taxon>Marseilla</taxon>
    </lineage>
</organism>
<keyword evidence="3 6" id="KW-1133">Transmembrane helix</keyword>
<dbReference type="GO" id="GO:0005886">
    <property type="term" value="C:plasma membrane"/>
    <property type="evidence" value="ECO:0007669"/>
    <property type="project" value="InterPro"/>
</dbReference>
<gene>
    <name evidence="8" type="ORF">H6B30_04785</name>
</gene>
<dbReference type="Pfam" id="PF04357">
    <property type="entry name" value="TamB"/>
    <property type="match status" value="1"/>
</dbReference>
<feature type="domain" description="Translocation and assembly module TamB C-terminal" evidence="7">
    <location>
        <begin position="1094"/>
        <end position="1489"/>
    </location>
</feature>
<sequence length="1545" mass="169672">MKRLLYWILGILLFPVVLFIVLAVLLYIPPVQNWAVQTVVSSASEATGMDISVRRVSLVFPLDIGVDGFRMTQRNDSLPQVRDTIADVGRLVVDVGLGQLLRSRLTVDALELTDAHVNTAGFIATTRVRGRIGRLSLHSRGIDLRSGTAEVNDARLADADVVVELCDTVVPPDTASAPTPWRINVDRLAIERTAVAIHTPGDTISVRARTERLTAAAAVIDLERGRYTVGTIEWAGGTVAFDNNFAPRADGLDPNHIALSGIAIGIDSVFYESPQTRLNLRYCRMDEKSGIRLSDLKGRVLMDSVRLSLPSLSLRTTDSDLRAEASVDFSAMDERNPGKIDLRLLASVGKQDIMRFAGGLPGQFVRAYPDRPLTVRATVSGTVGDLDIAGIDVSLPTAFRLSASGKAHNVTSANRLRADVRLTGRTENLAFVTALAGPQPAFRIPRGIAIDGHATVDGNAYSARLSAREGAGRLTVDGRFNAATTAYEARLAVNGLNVSHFLPQDSAFTVSCRAEAAGRGLDFLSPSSRLRAKLVVDTLAYGSLGVGRLEAGATLSGGKGHVSVAGTNALFDGSVDVYALLNRRKVQTTLVADLRNADLYRMHLTGQPLSTGICAHLDFASNLRQTHMLKGSVADIRIESGKMKFHPTDINVDLSTSPDTTWAMVSSGSLDLRLAARGGYEAIMKHVGRIMAEAERQRKDKVIDQDRLTQLLPYLQLRLASRDGNPFANFLKTKGVVFDDLFLSLNSSPERGLNGNMHLYSLVSDSTMIDTVRFYVAQDSASRLRFVGRVQNRKDNPQLAFTTLLNGYYFETEAGLDVKFYDAADSLGAYLGARAEMCDSGINVRLTPDKPVLGYKEFTLNTDNYIFLGRDRRVHARVDLIADDYTGVKIYTEDSNPDVLQDLTVSLNKFDLGKITAVLPFAPSIGGLLFGDFHIIQDKEEKLTVMSDLTVNDFSYEHSYIGNVGSEFAYLMRDSGSHFVGARLSHNDAEVGLLRGKYTDADGGRIEATFNMKRLPLALANGFIPDQIIALSGYADGELTVNGGLDKPQIDGEIYLDSSYITSVPYGLKLRMDNDPVRIVGSNLLFENFTLYSHNDNPLNIYGNVDFSDPSRMTLDMQMRARNYQLINARKRPSSVAYGKAFVNFNGRMNGALDRLSMRGQLDVLGTTDLTYVLKDSPLSSDDRLSELVTFTDFRDTTKVVKSNAPQMGGLDMELMLNIEQGARIMCALNADQSNYVNLEGGGELRLVYNDIDNFQLYGRYTLNEGEMKYALPIIPLKTFHIQQGSYIEFNGNVMNPRLNIAATEQVKANVPSESGSSRTVLFDCGVKVTKTLQDMGLEFTLDAPEDMTLKNELAAMSVEQRGKIAVTMLTTGMYLADGNTGGFSMNNALNSFLQSEINSITNSAMQSIDMSVGMDQSSDASGNTRTDYSFKFAKRFWNNRFSFIIGGKVSSGSDNAASGTQNEAFIDNVSLEYRLDQTAQRYVRLFYNKNANDLLEGEITEYGAGFVWRKKMASLSELFDLRSKKRKQRERAEQDSIKSNEKDY</sequence>
<evidence type="ECO:0000256" key="5">
    <source>
        <dbReference type="SAM" id="MobiDB-lite"/>
    </source>
</evidence>
<dbReference type="RefSeq" id="WP_205108449.1">
    <property type="nucleotide sequence ID" value="NZ_JACJJL010000006.1"/>
</dbReference>
<dbReference type="GO" id="GO:0009306">
    <property type="term" value="P:protein secretion"/>
    <property type="evidence" value="ECO:0007669"/>
    <property type="project" value="InterPro"/>
</dbReference>
<keyword evidence="2 6" id="KW-0812">Transmembrane</keyword>
<reference evidence="8 9" key="1">
    <citation type="journal article" date="2021" name="Sci. Rep.">
        <title>The distribution of antibiotic resistance genes in chicken gut microbiota commensals.</title>
        <authorList>
            <person name="Juricova H."/>
            <person name="Matiasovicova J."/>
            <person name="Kubasova T."/>
            <person name="Cejkova D."/>
            <person name="Rychlik I."/>
        </authorList>
    </citation>
    <scope>NUCLEOTIDE SEQUENCE [LARGE SCALE GENOMIC DNA]</scope>
    <source>
        <strain evidence="8 9">An819</strain>
    </source>
</reference>
<evidence type="ECO:0000313" key="9">
    <source>
        <dbReference type="Proteomes" id="UP000764045"/>
    </source>
</evidence>
<feature type="transmembrane region" description="Helical" evidence="6">
    <location>
        <begin position="7"/>
        <end position="28"/>
    </location>
</feature>
<evidence type="ECO:0000256" key="2">
    <source>
        <dbReference type="ARBA" id="ARBA00022692"/>
    </source>
</evidence>
<evidence type="ECO:0000259" key="7">
    <source>
        <dbReference type="Pfam" id="PF04357"/>
    </source>
</evidence>
<feature type="region of interest" description="Disordered" evidence="5">
    <location>
        <begin position="1524"/>
        <end position="1545"/>
    </location>
</feature>
<feature type="compositionally biased region" description="Basic and acidic residues" evidence="5">
    <location>
        <begin position="1531"/>
        <end position="1545"/>
    </location>
</feature>
<keyword evidence="4 6" id="KW-0472">Membrane</keyword>
<evidence type="ECO:0000256" key="4">
    <source>
        <dbReference type="ARBA" id="ARBA00023136"/>
    </source>
</evidence>
<evidence type="ECO:0000313" key="8">
    <source>
        <dbReference type="EMBL" id="MBM6661075.1"/>
    </source>
</evidence>
<dbReference type="EMBL" id="JACJJL010000006">
    <property type="protein sequence ID" value="MBM6661075.1"/>
    <property type="molecule type" value="Genomic_DNA"/>
</dbReference>
<keyword evidence="9" id="KW-1185">Reference proteome</keyword>
<comment type="subcellular location">
    <subcellularLocation>
        <location evidence="1">Membrane</location>
        <topology evidence="1">Single-pass membrane protein</topology>
    </subcellularLocation>
</comment>
<accession>A0A939B420</accession>
<evidence type="ECO:0000256" key="1">
    <source>
        <dbReference type="ARBA" id="ARBA00004167"/>
    </source>
</evidence>
<evidence type="ECO:0000256" key="3">
    <source>
        <dbReference type="ARBA" id="ARBA00022989"/>
    </source>
</evidence>
<dbReference type="PANTHER" id="PTHR36985:SF1">
    <property type="entry name" value="TRANSLOCATION AND ASSEMBLY MODULE SUBUNIT TAMB"/>
    <property type="match status" value="1"/>
</dbReference>
<protein>
    <submittedName>
        <fullName evidence="8">Translocation/assembly module TamB domain-containing protein</fullName>
    </submittedName>
</protein>
<comment type="caution">
    <text evidence="8">The sequence shown here is derived from an EMBL/GenBank/DDBJ whole genome shotgun (WGS) entry which is preliminary data.</text>
</comment>
<dbReference type="PANTHER" id="PTHR36985">
    <property type="entry name" value="TRANSLOCATION AND ASSEMBLY MODULE SUBUNIT TAMB"/>
    <property type="match status" value="1"/>
</dbReference>